<gene>
    <name evidence="1" type="ORF">OM076_31040</name>
</gene>
<dbReference type="CDD" id="cd02513">
    <property type="entry name" value="CMP-NeuAc_Synthase"/>
    <property type="match status" value="1"/>
</dbReference>
<dbReference type="InterPro" id="IPR003329">
    <property type="entry name" value="Cytidylyl_trans"/>
</dbReference>
<dbReference type="Proteomes" id="UP001149140">
    <property type="component" value="Unassembled WGS sequence"/>
</dbReference>
<dbReference type="SUPFAM" id="SSF53448">
    <property type="entry name" value="Nucleotide-diphospho-sugar transferases"/>
    <property type="match status" value="1"/>
</dbReference>
<dbReference type="Gene3D" id="3.90.550.10">
    <property type="entry name" value="Spore Coat Polysaccharide Biosynthesis Protein SpsA, Chain A"/>
    <property type="match status" value="1"/>
</dbReference>
<comment type="caution">
    <text evidence="1">The sequence shown here is derived from an EMBL/GenBank/DDBJ whole genome shotgun (WGS) entry which is preliminary data.</text>
</comment>
<dbReference type="PANTHER" id="PTHR21485:SF3">
    <property type="entry name" value="N-ACYLNEURAMINATE CYTIDYLYLTRANSFERASE"/>
    <property type="match status" value="1"/>
</dbReference>
<reference evidence="1" key="1">
    <citation type="submission" date="2022-10" db="EMBL/GenBank/DDBJ databases">
        <title>The WGS of Solirubrobacter ginsenosidimutans DSM 21036.</title>
        <authorList>
            <person name="Jiang Z."/>
        </authorList>
    </citation>
    <scope>NUCLEOTIDE SEQUENCE</scope>
    <source>
        <strain evidence="1">DSM 21036</strain>
    </source>
</reference>
<keyword evidence="1" id="KW-0548">Nucleotidyltransferase</keyword>
<accession>A0A9X3S2L2</accession>
<evidence type="ECO:0000313" key="2">
    <source>
        <dbReference type="Proteomes" id="UP001149140"/>
    </source>
</evidence>
<name>A0A9X3S2L2_9ACTN</name>
<organism evidence="1 2">
    <name type="scientific">Solirubrobacter ginsenosidimutans</name>
    <dbReference type="NCBI Taxonomy" id="490573"/>
    <lineage>
        <taxon>Bacteria</taxon>
        <taxon>Bacillati</taxon>
        <taxon>Actinomycetota</taxon>
        <taxon>Thermoleophilia</taxon>
        <taxon>Solirubrobacterales</taxon>
        <taxon>Solirubrobacteraceae</taxon>
        <taxon>Solirubrobacter</taxon>
    </lineage>
</organism>
<dbReference type="Pfam" id="PF02348">
    <property type="entry name" value="CTP_transf_3"/>
    <property type="match status" value="1"/>
</dbReference>
<dbReference type="EMBL" id="JAPDOD010000037">
    <property type="protein sequence ID" value="MDA0164745.1"/>
    <property type="molecule type" value="Genomic_DNA"/>
</dbReference>
<dbReference type="PANTHER" id="PTHR21485">
    <property type="entry name" value="HAD SUPERFAMILY MEMBERS CMAS AND KDSC"/>
    <property type="match status" value="1"/>
</dbReference>
<protein>
    <submittedName>
        <fullName evidence="1">Acylneuraminate cytidylyltransferase family protein</fullName>
    </submittedName>
</protein>
<dbReference type="InterPro" id="IPR050793">
    <property type="entry name" value="CMP-NeuNAc_synthase"/>
</dbReference>
<dbReference type="AlphaFoldDB" id="A0A9X3S2L2"/>
<proteinExistence type="predicted"/>
<keyword evidence="2" id="KW-1185">Reference proteome</keyword>
<keyword evidence="1" id="KW-0808">Transferase</keyword>
<sequence length="232" mass="24289">MATLGLIPARGGSKRAPGKNLAVLGGRTLVRRAVDCGLASGALDCLVLSSDDPAILDEGEGIDGLELLARPAELATDSALAVDVARHALDAMEAQGRGPFSALALIQCTSPFTAPEDIAATVKLVTHDGGRSAVSVTQADQSVHPLRLKRIEAGRILPFLEDDAMAPAHALPELWIRNGSIYVCSREVLFGGSLVDPDDTRAHPMPAERSLDVNTPLDLAFAEFLIDRGAAV</sequence>
<dbReference type="RefSeq" id="WP_270043995.1">
    <property type="nucleotide sequence ID" value="NZ_JAPDOD010000037.1"/>
</dbReference>
<evidence type="ECO:0000313" key="1">
    <source>
        <dbReference type="EMBL" id="MDA0164745.1"/>
    </source>
</evidence>
<dbReference type="GO" id="GO:0008781">
    <property type="term" value="F:N-acylneuraminate cytidylyltransferase activity"/>
    <property type="evidence" value="ECO:0007669"/>
    <property type="project" value="TreeGrafter"/>
</dbReference>
<dbReference type="InterPro" id="IPR029044">
    <property type="entry name" value="Nucleotide-diphossugar_trans"/>
</dbReference>